<dbReference type="SUPFAM" id="SSF55781">
    <property type="entry name" value="GAF domain-like"/>
    <property type="match status" value="1"/>
</dbReference>
<evidence type="ECO:0000313" key="5">
    <source>
        <dbReference type="Proteomes" id="UP000287519"/>
    </source>
</evidence>
<protein>
    <submittedName>
        <fullName evidence="4">NADH-FMN oxidoreductase</fullName>
    </submittedName>
</protein>
<dbReference type="InterPro" id="IPR012349">
    <property type="entry name" value="Split_barrel_FMN-bd"/>
</dbReference>
<dbReference type="PROSITE" id="PS51078">
    <property type="entry name" value="ICLR_ED"/>
    <property type="match status" value="1"/>
</dbReference>
<evidence type="ECO:0000256" key="2">
    <source>
        <dbReference type="ARBA" id="ARBA00023002"/>
    </source>
</evidence>
<proteinExistence type="inferred from homology"/>
<sequence>MPIRFFPTSGSALARAVGCPAAEDDSSWPGVPQDDRDLLIGPSVSVCRFQRRGREAALGRGRALASENRHRAPPTIDELAIARKAARTMRIDGSVEVPDSIVKSPTRGIDERHFRDVLGQLPTGVAIIASRGSDDVMLGMAVGSLASVSLNPPLVSFMAARTSTTFPRILETGRFVASVLSANQDHICRRFAIPGGDKFEGLAWDSAPSGLPLIQGALAWIDCGIEAVLEAGDHLIAIGSVTCLDASRSGSPLVFFRGGYGGFATKSLMAAPQDALTKPLRLAGRARSTLETLAKALDLEAHASVAVQGHYVVAALSDAPSRSYSYSRLGYRAPLAFPVGAGLVAWEAEDDPDLTGWMPADEARSSSAVQQLARVRRRRWSVSLGHSAYDQLERVLGEVARGGGTDEEARELELIAALPSELFDPELEVDGIYNVRLLSSPVFGAEGEVVLALGLRGFDDDLSGREIEAIARKLVIAADRLTEKMGGRVPAIEEQQSL</sequence>
<accession>A0A402CDC0</accession>
<dbReference type="GO" id="GO:0042602">
    <property type="term" value="F:riboflavin reductase (NADPH) activity"/>
    <property type="evidence" value="ECO:0007669"/>
    <property type="project" value="TreeGrafter"/>
</dbReference>
<name>A0A402CDC0_RHOWR</name>
<evidence type="ECO:0000313" key="4">
    <source>
        <dbReference type="EMBL" id="GCE41594.1"/>
    </source>
</evidence>
<dbReference type="SUPFAM" id="SSF50475">
    <property type="entry name" value="FMN-binding split barrel"/>
    <property type="match status" value="1"/>
</dbReference>
<comment type="similarity">
    <text evidence="1">Belongs to the non-flavoprotein flavin reductase family.</text>
</comment>
<dbReference type="Proteomes" id="UP000287519">
    <property type="component" value="Unassembled WGS sequence"/>
</dbReference>
<dbReference type="PANTHER" id="PTHR30466:SF11">
    <property type="entry name" value="FLAVIN-DEPENDENT MONOOXYGENASE, REDUCTASE SUBUNIT HSAB"/>
    <property type="match status" value="1"/>
</dbReference>
<dbReference type="InterPro" id="IPR014757">
    <property type="entry name" value="Tscrpt_reg_IclR_C"/>
</dbReference>
<dbReference type="PANTHER" id="PTHR30466">
    <property type="entry name" value="FLAVIN REDUCTASE"/>
    <property type="match status" value="1"/>
</dbReference>
<comment type="caution">
    <text evidence="4">The sequence shown here is derived from an EMBL/GenBank/DDBJ whole genome shotgun (WGS) entry which is preliminary data.</text>
</comment>
<dbReference type="InterPro" id="IPR050268">
    <property type="entry name" value="NADH-dep_flavin_reductase"/>
</dbReference>
<dbReference type="InterPro" id="IPR029016">
    <property type="entry name" value="GAF-like_dom_sf"/>
</dbReference>
<dbReference type="AlphaFoldDB" id="A0A402CDC0"/>
<evidence type="ECO:0000259" key="3">
    <source>
        <dbReference type="PROSITE" id="PS51078"/>
    </source>
</evidence>
<dbReference type="SMART" id="SM00903">
    <property type="entry name" value="Flavin_Reduct"/>
    <property type="match status" value="1"/>
</dbReference>
<gene>
    <name evidence="4" type="ORF">Rhow_005253</name>
</gene>
<dbReference type="Pfam" id="PF01613">
    <property type="entry name" value="Flavin_Reduct"/>
    <property type="match status" value="1"/>
</dbReference>
<dbReference type="GO" id="GO:0010181">
    <property type="term" value="F:FMN binding"/>
    <property type="evidence" value="ECO:0007669"/>
    <property type="project" value="InterPro"/>
</dbReference>
<dbReference type="InterPro" id="IPR002563">
    <property type="entry name" value="Flavin_Rdtase-like_dom"/>
</dbReference>
<feature type="domain" description="IclR-ED" evidence="3">
    <location>
        <begin position="267"/>
        <end position="487"/>
    </location>
</feature>
<keyword evidence="2" id="KW-0560">Oxidoreductase</keyword>
<dbReference type="Gene3D" id="2.30.110.10">
    <property type="entry name" value="Electron Transport, Fmn-binding Protein, Chain A"/>
    <property type="match status" value="1"/>
</dbReference>
<organism evidence="4 5">
    <name type="scientific">Rhodococcus wratislaviensis</name>
    <name type="common">Tsukamurella wratislaviensis</name>
    <dbReference type="NCBI Taxonomy" id="44752"/>
    <lineage>
        <taxon>Bacteria</taxon>
        <taxon>Bacillati</taxon>
        <taxon>Actinomycetota</taxon>
        <taxon>Actinomycetes</taxon>
        <taxon>Mycobacteriales</taxon>
        <taxon>Nocardiaceae</taxon>
        <taxon>Rhodococcus</taxon>
    </lineage>
</organism>
<evidence type="ECO:0000256" key="1">
    <source>
        <dbReference type="ARBA" id="ARBA00008898"/>
    </source>
</evidence>
<dbReference type="Gene3D" id="3.30.450.40">
    <property type="match status" value="1"/>
</dbReference>
<reference evidence="4 5" key="1">
    <citation type="submission" date="2018-11" db="EMBL/GenBank/DDBJ databases">
        <title>Microbial catabolism of amino acid.</title>
        <authorList>
            <person name="Hibi M."/>
            <person name="Ogawa J."/>
        </authorList>
    </citation>
    <scope>NUCLEOTIDE SEQUENCE [LARGE SCALE GENOMIC DNA]</scope>
    <source>
        <strain evidence="4 5">C31-06</strain>
    </source>
</reference>
<dbReference type="EMBL" id="BHYM01000045">
    <property type="protein sequence ID" value="GCE41594.1"/>
    <property type="molecule type" value="Genomic_DNA"/>
</dbReference>
<keyword evidence="5" id="KW-1185">Reference proteome</keyword>